<accession>A0A2P5HMR9</accession>
<organism evidence="1 2">
    <name type="scientific">Diaporthe helianthi</name>
    <dbReference type="NCBI Taxonomy" id="158607"/>
    <lineage>
        <taxon>Eukaryota</taxon>
        <taxon>Fungi</taxon>
        <taxon>Dikarya</taxon>
        <taxon>Ascomycota</taxon>
        <taxon>Pezizomycotina</taxon>
        <taxon>Sordariomycetes</taxon>
        <taxon>Sordariomycetidae</taxon>
        <taxon>Diaporthales</taxon>
        <taxon>Diaporthaceae</taxon>
        <taxon>Diaporthe</taxon>
    </lineage>
</organism>
<sequence length="527" mass="60443">MPLNRTRNMASMSLPAEFPGYNELPTDLKLQVVREATAELKNELPRIIYPDRFPKKAPLAKYACLDLVWRDIIERYTFGSVSIKRDDIKAFGRICHKRQGILGKITLCPDSHKILAEMGSGWVYEHGLNHVKNDLQTSLQALFNTMKDWKPEERRRPGLIKVCIHLMNLRYFPLSLRTPISIDFSGLPTVNVVEEFFQDGPGFSGQLLDPRSTIAIYRKLPNLEAVTLDLPVSSQPTESELTMKAMSALHSLRRLPHVPSRVSIFSTCYLDGYRSEGSCQAELPVLKFLATPGPRWSDNITDLYLRCINNVPQFFEQFQTTSWSQLRKVYLSGRPGGTHFARDGDITGIVKSLIGAVFKMPKATAITLCLATPIGHEDMDMRMILDPDGSFQYNLPFVPRGNKGFAQFHAVDFPGYLAEQLQDAIWKQYGRELDVFCTPQGPRFIFNQDEDEDEDDEVDEGPFHSLYMGHNIGDWDEDRPNWYWFSGGTSFITKCSHWNRGKNRWDRFELRLGSAWRIPQWVLVERH</sequence>
<evidence type="ECO:0000313" key="2">
    <source>
        <dbReference type="Proteomes" id="UP000094444"/>
    </source>
</evidence>
<dbReference type="AlphaFoldDB" id="A0A2P5HMR9"/>
<evidence type="ECO:0000313" key="1">
    <source>
        <dbReference type="EMBL" id="POS71527.1"/>
    </source>
</evidence>
<gene>
    <name evidence="1" type="ORF">DHEL01_v210077</name>
</gene>
<dbReference type="OrthoDB" id="5985073at2759"/>
<name>A0A2P5HMR9_DIAHE</name>
<dbReference type="Proteomes" id="UP000094444">
    <property type="component" value="Unassembled WGS sequence"/>
</dbReference>
<keyword evidence="2" id="KW-1185">Reference proteome</keyword>
<protein>
    <submittedName>
        <fullName evidence="1">Uncharacterized protein</fullName>
    </submittedName>
</protein>
<comment type="caution">
    <text evidence="1">The sequence shown here is derived from an EMBL/GenBank/DDBJ whole genome shotgun (WGS) entry which is preliminary data.</text>
</comment>
<proteinExistence type="predicted"/>
<dbReference type="InParanoid" id="A0A2P5HMR9"/>
<reference evidence="1" key="1">
    <citation type="submission" date="2017-09" db="EMBL/GenBank/DDBJ databases">
        <title>Polyketide synthases of a Diaporthe helianthi virulent isolate.</title>
        <authorList>
            <person name="Baroncelli R."/>
        </authorList>
    </citation>
    <scope>NUCLEOTIDE SEQUENCE [LARGE SCALE GENOMIC DNA]</scope>
    <source>
        <strain evidence="1">7/96</strain>
    </source>
</reference>
<dbReference type="EMBL" id="MAVT02001242">
    <property type="protein sequence ID" value="POS71527.1"/>
    <property type="molecule type" value="Genomic_DNA"/>
</dbReference>